<reference evidence="7" key="1">
    <citation type="submission" date="2017-06" db="EMBL/GenBank/DDBJ databases">
        <authorList>
            <person name="Varghese N."/>
            <person name="Submissions S."/>
        </authorList>
    </citation>
    <scope>NUCLEOTIDE SEQUENCE [LARGE SCALE GENOMIC DNA]</scope>
    <source>
        <strain evidence="7">JCM 23211</strain>
    </source>
</reference>
<dbReference type="AlphaFoldDB" id="A0A239IX50"/>
<accession>A0A239IX50</accession>
<evidence type="ECO:0000256" key="1">
    <source>
        <dbReference type="ARBA" id="ARBA00022801"/>
    </source>
</evidence>
<dbReference type="Pfam" id="PF00271">
    <property type="entry name" value="Helicase_C"/>
    <property type="match status" value="1"/>
</dbReference>
<dbReference type="InterPro" id="IPR049730">
    <property type="entry name" value="SNF2/RAD54-like_C"/>
</dbReference>
<dbReference type="InterPro" id="IPR001650">
    <property type="entry name" value="Helicase_C-like"/>
</dbReference>
<dbReference type="Proteomes" id="UP000198327">
    <property type="component" value="Unassembled WGS sequence"/>
</dbReference>
<dbReference type="GO" id="GO:0008270">
    <property type="term" value="F:zinc ion binding"/>
    <property type="evidence" value="ECO:0007669"/>
    <property type="project" value="UniProtKB-KW"/>
</dbReference>
<feature type="domain" description="Helicase ATP-binding" evidence="4">
    <location>
        <begin position="634"/>
        <end position="797"/>
    </location>
</feature>
<dbReference type="SMART" id="SM00490">
    <property type="entry name" value="HELICc"/>
    <property type="match status" value="1"/>
</dbReference>
<name>A0A239IX50_9NOCA</name>
<dbReference type="InterPro" id="IPR038718">
    <property type="entry name" value="SNF2-like_sf"/>
</dbReference>
<dbReference type="InterPro" id="IPR014001">
    <property type="entry name" value="Helicase_ATP-bd"/>
</dbReference>
<dbReference type="Pfam" id="PF04434">
    <property type="entry name" value="SWIM"/>
    <property type="match status" value="1"/>
</dbReference>
<dbReference type="GO" id="GO:0005524">
    <property type="term" value="F:ATP binding"/>
    <property type="evidence" value="ECO:0007669"/>
    <property type="project" value="InterPro"/>
</dbReference>
<dbReference type="Gene3D" id="3.40.50.300">
    <property type="entry name" value="P-loop containing nucleotide triphosphate hydrolases"/>
    <property type="match status" value="1"/>
</dbReference>
<dbReference type="PROSITE" id="PS50966">
    <property type="entry name" value="ZF_SWIM"/>
    <property type="match status" value="1"/>
</dbReference>
<dbReference type="Gene3D" id="3.40.50.10810">
    <property type="entry name" value="Tandem AAA-ATPase domain"/>
    <property type="match status" value="1"/>
</dbReference>
<keyword evidence="2" id="KW-0863">Zinc-finger</keyword>
<dbReference type="SMART" id="SM00487">
    <property type="entry name" value="DEXDc"/>
    <property type="match status" value="1"/>
</dbReference>
<gene>
    <name evidence="6" type="ORF">SAMN05421642_107280</name>
</gene>
<keyword evidence="2" id="KW-0862">Zinc</keyword>
<dbReference type="InterPro" id="IPR000330">
    <property type="entry name" value="SNF2_N"/>
</dbReference>
<feature type="domain" description="SWIM-type" evidence="3">
    <location>
        <begin position="56"/>
        <end position="94"/>
    </location>
</feature>
<dbReference type="Pfam" id="PF00176">
    <property type="entry name" value="SNF2-rel_dom"/>
    <property type="match status" value="1"/>
</dbReference>
<dbReference type="InterPro" id="IPR027417">
    <property type="entry name" value="P-loop_NTPase"/>
</dbReference>
<evidence type="ECO:0000256" key="2">
    <source>
        <dbReference type="PROSITE-ProRule" id="PRU00325"/>
    </source>
</evidence>
<dbReference type="CDD" id="cd18012">
    <property type="entry name" value="DEXQc_arch_SWI2_SNF2"/>
    <property type="match status" value="1"/>
</dbReference>
<evidence type="ECO:0000313" key="7">
    <source>
        <dbReference type="Proteomes" id="UP000198327"/>
    </source>
</evidence>
<dbReference type="EMBL" id="FZOW01000007">
    <property type="protein sequence ID" value="SNS98346.1"/>
    <property type="molecule type" value="Genomic_DNA"/>
</dbReference>
<feature type="domain" description="Helicase C-terminal" evidence="5">
    <location>
        <begin position="918"/>
        <end position="1073"/>
    </location>
</feature>
<dbReference type="GO" id="GO:0016787">
    <property type="term" value="F:hydrolase activity"/>
    <property type="evidence" value="ECO:0007669"/>
    <property type="project" value="UniProtKB-KW"/>
</dbReference>
<dbReference type="PROSITE" id="PS51192">
    <property type="entry name" value="HELICASE_ATP_BIND_1"/>
    <property type="match status" value="1"/>
</dbReference>
<keyword evidence="2" id="KW-0479">Metal-binding</keyword>
<sequence length="1082" mass="120049">MKDLDFEALELRFGGETFRRGNRYFEESRVGDVHWNTRTSTLSASVRGQRATPYSTTVALATQQGRVVGLDFGQCNCPVVFNCKHVVAVLLQAGADSRSSARVPTPSRSDGHWSQALAPIRNDDARRITTSRLRVGLQLAMKLSDERVGTASLFAHPVKLDHKDTWATTGISWSSLPFSNDRRIDRQLDILRELKGLCDVRAHGRAAFSFHRVDSSSIDLADVSGRLLWDLLGEARDRGLPLIHADRARGRISWPSDGEFSVDIKAEETGALSLDGLVVVDGVVVPADRRRFLGADGTGIVYWDDVDDPTYAFRLAALEKTVPDALRRVAASGVPVIVPPADRDDFVLHYLPQLERDCVIVSSDASYTAPVISGPELHLVVEHTGDGRLTVGAHWRYYMDDVEIDYAADTVNTATGLRDDASESGLLSTVLPILGRAPVRAGLFQPFAVADTEAALFVVDRLPRLDQYDNVHISIVGELPDFQDVSDDVGISLSTSALSENNDWFDLGIVVRVDGTDVEFAVVLTAIVRGASHLLFPDGRFFALDRPSLTKLRALVHEARSLQDNPEGPLRISRYQASLWEELTEIGEVARQATVWREQVTALLKLDSVAPQDPPVTLDAVLRPYQLDGYSWLLFLWTHGLGGILADDMGLGKTVQTLAMICKVKENTSLASPFVIVAPTSVVHNWVREAQRFAPALTVVAAAETRAKRRTSIAELAAGADIVVTSYTVFRLDFDDFDSVTWSGLVLDEAQYVKNHKSKTYHCARRLTAPFTLAITGTPIENNLMELWALLSITAPGLFPSPSTFIEQYRTPIEKDGDTKTLTTLRRRIKPLVLRRTKDTVVQDLPPKQEQTVEVELHPRHRKVYETRLARERQKILGLLDDFERNRVMILRSLTILRQLSLDASLVDDNHTDIPSAKLDELVTQLREVIEGGHRALVFSQFTGFLRRVRNRLDAEGIDLVYLDGSTRNRGEVVDRFRSGDAPVFLISLKAGGVGLTLTEADYCFVLDPWWNPATEAQAVDRVHRIGQQRTVFVNRYVARGTIEEKVMALKERKAKLFSSVMDDGADFSGGLTADDIKGLLE</sequence>
<protein>
    <submittedName>
        <fullName evidence="6">SWIM zinc finger</fullName>
    </submittedName>
</protein>
<organism evidence="6 7">
    <name type="scientific">Rhodococcoides kyotonense</name>
    <dbReference type="NCBI Taxonomy" id="398843"/>
    <lineage>
        <taxon>Bacteria</taxon>
        <taxon>Bacillati</taxon>
        <taxon>Actinomycetota</taxon>
        <taxon>Actinomycetes</taxon>
        <taxon>Mycobacteriales</taxon>
        <taxon>Nocardiaceae</taxon>
        <taxon>Rhodococcoides</taxon>
    </lineage>
</organism>
<dbReference type="CDD" id="cd18793">
    <property type="entry name" value="SF2_C_SNF"/>
    <property type="match status" value="1"/>
</dbReference>
<keyword evidence="1" id="KW-0378">Hydrolase</keyword>
<keyword evidence="7" id="KW-1185">Reference proteome</keyword>
<evidence type="ECO:0000259" key="4">
    <source>
        <dbReference type="PROSITE" id="PS51192"/>
    </source>
</evidence>
<proteinExistence type="predicted"/>
<dbReference type="InterPro" id="IPR007527">
    <property type="entry name" value="Znf_SWIM"/>
</dbReference>
<dbReference type="PROSITE" id="PS51194">
    <property type="entry name" value="HELICASE_CTER"/>
    <property type="match status" value="1"/>
</dbReference>
<evidence type="ECO:0000259" key="3">
    <source>
        <dbReference type="PROSITE" id="PS50966"/>
    </source>
</evidence>
<dbReference type="SUPFAM" id="SSF52540">
    <property type="entry name" value="P-loop containing nucleoside triphosphate hydrolases"/>
    <property type="match status" value="2"/>
</dbReference>
<evidence type="ECO:0000313" key="6">
    <source>
        <dbReference type="EMBL" id="SNS98346.1"/>
    </source>
</evidence>
<dbReference type="PANTHER" id="PTHR10799">
    <property type="entry name" value="SNF2/RAD54 HELICASE FAMILY"/>
    <property type="match status" value="1"/>
</dbReference>
<evidence type="ECO:0000259" key="5">
    <source>
        <dbReference type="PROSITE" id="PS51194"/>
    </source>
</evidence>